<dbReference type="AlphaFoldDB" id="A0A4U7AT42"/>
<evidence type="ECO:0000256" key="1">
    <source>
        <dbReference type="ARBA" id="ARBA00023015"/>
    </source>
</evidence>
<keyword evidence="3" id="KW-0539">Nucleus</keyword>
<dbReference type="EMBL" id="PTQR01000096">
    <property type="protein sequence ID" value="TKX20245.1"/>
    <property type="molecule type" value="Genomic_DNA"/>
</dbReference>
<dbReference type="CDD" id="cd12148">
    <property type="entry name" value="fungal_TF_MHR"/>
    <property type="match status" value="1"/>
</dbReference>
<keyword evidence="1" id="KW-0805">Transcription regulation</keyword>
<dbReference type="PANTHER" id="PTHR47840:SF1">
    <property type="entry name" value="ZN(II)2CYS6 TRANSCRIPTION FACTOR (EUROFUNG)"/>
    <property type="match status" value="1"/>
</dbReference>
<dbReference type="PANTHER" id="PTHR47840">
    <property type="entry name" value="ZN(II)2CYS6 TRANSCRIPTION FACTOR (EUROFUNG)-RELATED"/>
    <property type="match status" value="1"/>
</dbReference>
<comment type="caution">
    <text evidence="6">The sequence shown here is derived from an EMBL/GenBank/DDBJ whole genome shotgun (WGS) entry which is preliminary data.</text>
</comment>
<feature type="compositionally biased region" description="Low complexity" evidence="4">
    <location>
        <begin position="524"/>
        <end position="537"/>
    </location>
</feature>
<protein>
    <submittedName>
        <fullName evidence="6">Dehydrocurvularin biosynthesis regulator-like protein</fullName>
    </submittedName>
</protein>
<name>A0A4U7AT42_9PEZI</name>
<proteinExistence type="predicted"/>
<evidence type="ECO:0000256" key="2">
    <source>
        <dbReference type="ARBA" id="ARBA00023163"/>
    </source>
</evidence>
<evidence type="ECO:0000313" key="6">
    <source>
        <dbReference type="EMBL" id="TKX20245.1"/>
    </source>
</evidence>
<evidence type="ECO:0000259" key="5">
    <source>
        <dbReference type="SMART" id="SM00906"/>
    </source>
</evidence>
<dbReference type="GO" id="GO:0008270">
    <property type="term" value="F:zinc ion binding"/>
    <property type="evidence" value="ECO:0007669"/>
    <property type="project" value="InterPro"/>
</dbReference>
<dbReference type="Proteomes" id="UP000308133">
    <property type="component" value="Unassembled WGS sequence"/>
</dbReference>
<evidence type="ECO:0000313" key="7">
    <source>
        <dbReference type="Proteomes" id="UP000308133"/>
    </source>
</evidence>
<feature type="region of interest" description="Disordered" evidence="4">
    <location>
        <begin position="517"/>
        <end position="537"/>
    </location>
</feature>
<evidence type="ECO:0000256" key="4">
    <source>
        <dbReference type="SAM" id="MobiDB-lite"/>
    </source>
</evidence>
<reference evidence="6 7" key="1">
    <citation type="submission" date="2018-02" db="EMBL/GenBank/DDBJ databases">
        <title>Draft genome sequences of Elsinoe sp., causing black scab on jojoba.</title>
        <authorList>
            <person name="Stodart B."/>
            <person name="Jeffress S."/>
            <person name="Ash G."/>
            <person name="Arun Chinnappa K."/>
        </authorList>
    </citation>
    <scope>NUCLEOTIDE SEQUENCE [LARGE SCALE GENOMIC DNA]</scope>
    <source>
        <strain evidence="6 7">Hillstone_2</strain>
    </source>
</reference>
<dbReference type="GO" id="GO:0006351">
    <property type="term" value="P:DNA-templated transcription"/>
    <property type="evidence" value="ECO:0007669"/>
    <property type="project" value="InterPro"/>
</dbReference>
<sequence length="593" mass="66537">MDSPGKAVYPSPPASTNLQDDLDDFSGAVAPMHDAPILALFSSSTPAILHPVNLAGDECRVTDLLKSASTRGIDASSKRLRGLYPSLQDLQTLMTNSRYPKESWKNIFPGILPAHPEPLLACHVETLASKITSALYNDHACFATRTYIGIALTIRHLPTAFDWSRTQLDLPPADLRSKLILSAEASLVSPSCRDGCHDKLESRLMLARYYIETAKPFKAWQIIRQAVSQAYVLGLHKPATSISRLLAVWADVWQTERHLSLLLGLPSSVLDVHVRQVSQGIQSEGQMRLAWALGEISGCIIDRNTCPGEVVYDQTLDIDRKLQAVRDMMPAKWWTTSTPVTMRPSDVQQANALKFRFQVLLKLLHLPHFVQGMEDENYEHSRRRALSASRSIARLYQTMRHMVQPAVPISDLMDYEVFTAALILLINLLQQPRELEASQAEDKCDWQYIFTTISELKCLAATTGCKVASQGSQVLENLIRMHSANEIRHRSPFTVVIPYFGRLSIKLPQYREVLEEQPNTFTDSSSEQPSTSVATSSSPFSFFDDNICNTNRPSADTFDFQPWQYLNTELTDLLEMDMVIDWQSPSADADPMR</sequence>
<accession>A0A4U7AT42</accession>
<feature type="region of interest" description="Disordered" evidence="4">
    <location>
        <begin position="1"/>
        <end position="22"/>
    </location>
</feature>
<evidence type="ECO:0000256" key="3">
    <source>
        <dbReference type="ARBA" id="ARBA00023242"/>
    </source>
</evidence>
<feature type="domain" description="Xylanolytic transcriptional activator regulatory" evidence="5">
    <location>
        <begin position="219"/>
        <end position="284"/>
    </location>
</feature>
<keyword evidence="2" id="KW-0804">Transcription</keyword>
<organism evidence="6 7">
    <name type="scientific">Elsinoe australis</name>
    <dbReference type="NCBI Taxonomy" id="40998"/>
    <lineage>
        <taxon>Eukaryota</taxon>
        <taxon>Fungi</taxon>
        <taxon>Dikarya</taxon>
        <taxon>Ascomycota</taxon>
        <taxon>Pezizomycotina</taxon>
        <taxon>Dothideomycetes</taxon>
        <taxon>Dothideomycetidae</taxon>
        <taxon>Myriangiales</taxon>
        <taxon>Elsinoaceae</taxon>
        <taxon>Elsinoe</taxon>
    </lineage>
</organism>
<gene>
    <name evidence="6" type="ORF">C1H76_7578</name>
</gene>
<dbReference type="SMART" id="SM00906">
    <property type="entry name" value="Fungal_trans"/>
    <property type="match status" value="1"/>
</dbReference>
<dbReference type="GO" id="GO:0003677">
    <property type="term" value="F:DNA binding"/>
    <property type="evidence" value="ECO:0007669"/>
    <property type="project" value="InterPro"/>
</dbReference>
<dbReference type="InterPro" id="IPR007219">
    <property type="entry name" value="XnlR_reg_dom"/>
</dbReference>